<evidence type="ECO:0000313" key="3">
    <source>
        <dbReference type="EMBL" id="MFC0410805.1"/>
    </source>
</evidence>
<accession>A0ABV6JYJ2</accession>
<name>A0ABV6JYJ2_9PROT</name>
<keyword evidence="2" id="KW-1133">Transmembrane helix</keyword>
<dbReference type="EMBL" id="JBHLUN010000017">
    <property type="protein sequence ID" value="MFC0410805.1"/>
    <property type="molecule type" value="Genomic_DNA"/>
</dbReference>
<evidence type="ECO:0000313" key="4">
    <source>
        <dbReference type="Proteomes" id="UP001589865"/>
    </source>
</evidence>
<keyword evidence="2" id="KW-0812">Transmembrane</keyword>
<keyword evidence="4" id="KW-1185">Reference proteome</keyword>
<keyword evidence="2" id="KW-0472">Membrane</keyword>
<organism evidence="3 4">
    <name type="scientific">Roseomonas elaeocarpi</name>
    <dbReference type="NCBI Taxonomy" id="907779"/>
    <lineage>
        <taxon>Bacteria</taxon>
        <taxon>Pseudomonadati</taxon>
        <taxon>Pseudomonadota</taxon>
        <taxon>Alphaproteobacteria</taxon>
        <taxon>Acetobacterales</taxon>
        <taxon>Roseomonadaceae</taxon>
        <taxon>Roseomonas</taxon>
    </lineage>
</organism>
<dbReference type="Proteomes" id="UP001589865">
    <property type="component" value="Unassembled WGS sequence"/>
</dbReference>
<evidence type="ECO:0000256" key="2">
    <source>
        <dbReference type="SAM" id="Phobius"/>
    </source>
</evidence>
<reference evidence="3 4" key="1">
    <citation type="submission" date="2024-09" db="EMBL/GenBank/DDBJ databases">
        <authorList>
            <person name="Sun Q."/>
            <person name="Mori K."/>
        </authorList>
    </citation>
    <scope>NUCLEOTIDE SEQUENCE [LARGE SCALE GENOMIC DNA]</scope>
    <source>
        <strain evidence="3 4">TBRC 5777</strain>
    </source>
</reference>
<sequence>MRFLLRSAMAFNLLSAAVVFLEGYLGVGFLLLAIAAALHASQSWASPLPEAETREAPSTPQTVPALRG</sequence>
<feature type="transmembrane region" description="Helical" evidence="2">
    <location>
        <begin position="12"/>
        <end position="38"/>
    </location>
</feature>
<comment type="caution">
    <text evidence="3">The sequence shown here is derived from an EMBL/GenBank/DDBJ whole genome shotgun (WGS) entry which is preliminary data.</text>
</comment>
<dbReference type="RefSeq" id="WP_377046559.1">
    <property type="nucleotide sequence ID" value="NZ_JBHLUN010000017.1"/>
</dbReference>
<feature type="region of interest" description="Disordered" evidence="1">
    <location>
        <begin position="46"/>
        <end position="68"/>
    </location>
</feature>
<evidence type="ECO:0000256" key="1">
    <source>
        <dbReference type="SAM" id="MobiDB-lite"/>
    </source>
</evidence>
<gene>
    <name evidence="3" type="ORF">ACFFGY_21360</name>
</gene>
<proteinExistence type="predicted"/>
<protein>
    <submittedName>
        <fullName evidence="3">Uncharacterized protein</fullName>
    </submittedName>
</protein>